<dbReference type="InterPro" id="IPR046819">
    <property type="entry name" value="MmeI_hel"/>
</dbReference>
<evidence type="ECO:0000256" key="3">
    <source>
        <dbReference type="ARBA" id="ARBA00022679"/>
    </source>
</evidence>
<dbReference type="InterPro" id="IPR046820">
    <property type="entry name" value="MmeI_TRD"/>
</dbReference>
<gene>
    <name evidence="10" type="ORF">QS713_08285</name>
</gene>
<evidence type="ECO:0000256" key="2">
    <source>
        <dbReference type="ARBA" id="ARBA00022603"/>
    </source>
</evidence>
<evidence type="ECO:0000259" key="7">
    <source>
        <dbReference type="Pfam" id="PF20466"/>
    </source>
</evidence>
<comment type="caution">
    <text evidence="10">The sequence shown here is derived from an EMBL/GenBank/DDBJ whole genome shotgun (WGS) entry which is preliminary data.</text>
</comment>
<evidence type="ECO:0000256" key="1">
    <source>
        <dbReference type="ARBA" id="ARBA00011900"/>
    </source>
</evidence>
<feature type="domain" description="MmeI-like DNA-methyltransferase" evidence="9">
    <location>
        <begin position="362"/>
        <end position="617"/>
    </location>
</feature>
<dbReference type="Gene3D" id="3.40.50.150">
    <property type="entry name" value="Vaccinia Virus protein VP39"/>
    <property type="match status" value="1"/>
</dbReference>
<organism evidence="10 11">
    <name type="scientific">Gleimia hominis</name>
    <dbReference type="NCBI Taxonomy" id="595468"/>
    <lineage>
        <taxon>Bacteria</taxon>
        <taxon>Bacillati</taxon>
        <taxon>Actinomycetota</taxon>
        <taxon>Actinomycetes</taxon>
        <taxon>Actinomycetales</taxon>
        <taxon>Actinomycetaceae</taxon>
        <taxon>Gleimia</taxon>
    </lineage>
</organism>
<dbReference type="Pfam" id="PF20473">
    <property type="entry name" value="MmeI_Mtase"/>
    <property type="match status" value="1"/>
</dbReference>
<feature type="domain" description="MmeI-like target recognition" evidence="7">
    <location>
        <begin position="640"/>
        <end position="844"/>
    </location>
</feature>
<feature type="domain" description="MmeI-like helicase spacer" evidence="6">
    <location>
        <begin position="195"/>
        <end position="270"/>
    </location>
</feature>
<dbReference type="InterPro" id="IPR046817">
    <property type="entry name" value="MmeI_N"/>
</dbReference>
<evidence type="ECO:0000313" key="10">
    <source>
        <dbReference type="EMBL" id="MDT3768053.1"/>
    </source>
</evidence>
<dbReference type="InterPro" id="IPR046818">
    <property type="entry name" value="MmeI_C"/>
</dbReference>
<evidence type="ECO:0000259" key="8">
    <source>
        <dbReference type="Pfam" id="PF20467"/>
    </source>
</evidence>
<feature type="domain" description="MmeI-like N-terminal" evidence="5">
    <location>
        <begin position="8"/>
        <end position="182"/>
    </location>
</feature>
<dbReference type="Pfam" id="PF20466">
    <property type="entry name" value="MmeI_TRD"/>
    <property type="match status" value="1"/>
</dbReference>
<dbReference type="EC" id="2.1.1.72" evidence="1"/>
<dbReference type="InterPro" id="IPR046816">
    <property type="entry name" value="MmeI_Mtase"/>
</dbReference>
<sequence>MPFSSRAAAADFAHRWRGRGFEKSDTHSFWLDLCANVLGMESVTTSVLFESRTVKNGWIDALIPDAKTFIEQKSAGIDLDKPELRQGRMVTPFEQAKAYADAQPNSQRPDTIIVCNFESFRIHSLNDVDPANNYDEFLLEELPEQLYLLSFLVDPQSQRARREKAVSLTAGAKIGQLHSMLRGQYIDPDAPASQHSLNVLLVRIVFCLYAEDAGLFKHGAFGRYIKASSTARIRVALNDLFEYLDTPDAKRDPYSVQSFDGFPYVNGGLFADHEVEIPNFTEEIKEFLVTEVSESVDWSHISPTIFGGVFESTLNPETRHEGGMHYTSPENIHRVIDPLFLDDLRAELEQIVHDPELGDRARHNRLRKYQEKLASLTFFDAAAGSGNFLTETYISLRRLENKVISELAQNQTFLVFDQVGQSPIKVTTSQFYGIEVNDFAVAVARAALWIAKLQADQETEIVLQEGMKSLPLKNSPNIVHANALELDWKQVLAPEKCSYLIGNPPFIGYSRLTASQKADRARVFGKKGGNLDYVACWYRLAADYMEGTTAQAALVSTNSITQGQQVQPLWEPLMDRGVVINFAHRTFRWRADSADPAAVHVVIVGFSFVERSDKKLFTYRADTLIETSHPEHINAYLAEAPDVFITRRRNPVCDVPAMSQGFKPADGGNLILSPEEREELLAAEPQAEKWIRPFSMGAEFINGKDRYCLWLPEITPSELNKLPHVRDYVQSCRGYRLAQIKTGDAYKLADRPHIFRPAGKFVGWPYIGVPQVSSERRDYIPMGFVDNGMIPGNMLYFVPTDSRFIFGMLMSRVHNAWMRVVGGRLKSDYRYANTIVYNNFVFPTVTDTQREEITGAAQGVIDARKPYLADGATLADLYDPDNSWLYADLTKAHQRLDELVERAYGLPDGASEEEIVQLLFQLYAEATKK</sequence>
<dbReference type="PANTHER" id="PTHR33841:SF1">
    <property type="entry name" value="DNA METHYLTRANSFERASE A"/>
    <property type="match status" value="1"/>
</dbReference>
<name>A0ABU3ICF0_9ACTO</name>
<dbReference type="PANTHER" id="PTHR33841">
    <property type="entry name" value="DNA METHYLTRANSFERASE YEEA-RELATED"/>
    <property type="match status" value="1"/>
</dbReference>
<evidence type="ECO:0000313" key="11">
    <source>
        <dbReference type="Proteomes" id="UP001247542"/>
    </source>
</evidence>
<dbReference type="EMBL" id="JASXSX010000004">
    <property type="protein sequence ID" value="MDT3768053.1"/>
    <property type="molecule type" value="Genomic_DNA"/>
</dbReference>
<evidence type="ECO:0000256" key="4">
    <source>
        <dbReference type="ARBA" id="ARBA00047942"/>
    </source>
</evidence>
<keyword evidence="11" id="KW-1185">Reference proteome</keyword>
<evidence type="ECO:0000259" key="6">
    <source>
        <dbReference type="Pfam" id="PF20465"/>
    </source>
</evidence>
<keyword evidence="2 10" id="KW-0489">Methyltransferase</keyword>
<dbReference type="GO" id="GO:0008168">
    <property type="term" value="F:methyltransferase activity"/>
    <property type="evidence" value="ECO:0007669"/>
    <property type="project" value="UniProtKB-KW"/>
</dbReference>
<feature type="domain" description="MmeI-like C-terminal" evidence="8">
    <location>
        <begin position="846"/>
        <end position="928"/>
    </location>
</feature>
<dbReference type="InterPro" id="IPR050953">
    <property type="entry name" value="N4_N6_ade-DNA_methylase"/>
</dbReference>
<dbReference type="InterPro" id="IPR029063">
    <property type="entry name" value="SAM-dependent_MTases_sf"/>
</dbReference>
<dbReference type="SUPFAM" id="SSF53335">
    <property type="entry name" value="S-adenosyl-L-methionine-dependent methyltransferases"/>
    <property type="match status" value="1"/>
</dbReference>
<keyword evidence="3" id="KW-0808">Transferase</keyword>
<dbReference type="Pfam" id="PF20465">
    <property type="entry name" value="MmeI_hel"/>
    <property type="match status" value="1"/>
</dbReference>
<dbReference type="Pfam" id="PF20464">
    <property type="entry name" value="MmeI_N"/>
    <property type="match status" value="1"/>
</dbReference>
<comment type="catalytic activity">
    <reaction evidence="4">
        <text>a 2'-deoxyadenosine in DNA + S-adenosyl-L-methionine = an N(6)-methyl-2'-deoxyadenosine in DNA + S-adenosyl-L-homocysteine + H(+)</text>
        <dbReference type="Rhea" id="RHEA:15197"/>
        <dbReference type="Rhea" id="RHEA-COMP:12418"/>
        <dbReference type="Rhea" id="RHEA-COMP:12419"/>
        <dbReference type="ChEBI" id="CHEBI:15378"/>
        <dbReference type="ChEBI" id="CHEBI:57856"/>
        <dbReference type="ChEBI" id="CHEBI:59789"/>
        <dbReference type="ChEBI" id="CHEBI:90615"/>
        <dbReference type="ChEBI" id="CHEBI:90616"/>
        <dbReference type="EC" id="2.1.1.72"/>
    </reaction>
</comment>
<accession>A0ABU3ICF0</accession>
<dbReference type="Pfam" id="PF20467">
    <property type="entry name" value="MmeI_C"/>
    <property type="match status" value="1"/>
</dbReference>
<evidence type="ECO:0000259" key="9">
    <source>
        <dbReference type="Pfam" id="PF20473"/>
    </source>
</evidence>
<dbReference type="GO" id="GO:0032259">
    <property type="term" value="P:methylation"/>
    <property type="evidence" value="ECO:0007669"/>
    <property type="project" value="UniProtKB-KW"/>
</dbReference>
<proteinExistence type="predicted"/>
<dbReference type="RefSeq" id="WP_313274386.1">
    <property type="nucleotide sequence ID" value="NZ_JASXSX010000004.1"/>
</dbReference>
<protein>
    <recommendedName>
        <fullName evidence="1">site-specific DNA-methyltransferase (adenine-specific)</fullName>
        <ecNumber evidence="1">2.1.1.72</ecNumber>
    </recommendedName>
</protein>
<reference evidence="10 11" key="1">
    <citation type="submission" date="2023-06" db="EMBL/GenBank/DDBJ databases">
        <title>Draft genome sequence of Gleimia hominis type strain CCUG 57540T.</title>
        <authorList>
            <person name="Salva-Serra F."/>
            <person name="Cardew S."/>
            <person name="Jensie Markopoulos S."/>
            <person name="Ohlen M."/>
            <person name="Inganas E."/>
            <person name="Svensson-Stadler L."/>
            <person name="Moore E.R.B."/>
        </authorList>
    </citation>
    <scope>NUCLEOTIDE SEQUENCE [LARGE SCALE GENOMIC DNA]</scope>
    <source>
        <strain evidence="10 11">CCUG 57540</strain>
    </source>
</reference>
<dbReference type="Proteomes" id="UP001247542">
    <property type="component" value="Unassembled WGS sequence"/>
</dbReference>
<evidence type="ECO:0000259" key="5">
    <source>
        <dbReference type="Pfam" id="PF20464"/>
    </source>
</evidence>